<evidence type="ECO:0000256" key="9">
    <source>
        <dbReference type="ARBA" id="ARBA00025413"/>
    </source>
</evidence>
<dbReference type="PANTHER" id="PTHR28202:SF1">
    <property type="entry name" value="ASSEMBLY FACTOR CBP4"/>
    <property type="match status" value="1"/>
</dbReference>
<proteinExistence type="inferred from homology"/>
<evidence type="ECO:0000256" key="1">
    <source>
        <dbReference type="ARBA" id="ARBA00004434"/>
    </source>
</evidence>
<accession>A0A5M3Z336</accession>
<protein>
    <recommendedName>
        <fullName evidence="10 11">Cytochrome b mRNA-processing protein 4</fullName>
    </recommendedName>
</protein>
<evidence type="ECO:0000256" key="7">
    <source>
        <dbReference type="ARBA" id="ARBA00023136"/>
    </source>
</evidence>
<comment type="function">
    <text evidence="9 11">Essential for the assembly of ubiquinol-cytochrome c reductase. It has a direct effect on the correct occurrence of the Rieske protein, core 4, core 5 and apocytochrome b.</text>
</comment>
<evidence type="ECO:0000313" key="13">
    <source>
        <dbReference type="Proteomes" id="UP000452235"/>
    </source>
</evidence>
<keyword evidence="7" id="KW-0472">Membrane</keyword>
<keyword evidence="6 11" id="KW-0496">Mitochondrion</keyword>
<dbReference type="Proteomes" id="UP000452235">
    <property type="component" value="Unassembled WGS sequence"/>
</dbReference>
<gene>
    <name evidence="12" type="ORF">ATEIFO6365_0014014100</name>
</gene>
<keyword evidence="4 11" id="KW-0999">Mitochondrion inner membrane</keyword>
<comment type="similarity">
    <text evidence="2 11">Belongs to the CBP4 family.</text>
</comment>
<evidence type="ECO:0000256" key="2">
    <source>
        <dbReference type="ARBA" id="ARBA00006780"/>
    </source>
</evidence>
<evidence type="ECO:0000256" key="11">
    <source>
        <dbReference type="RuleBase" id="RU368005"/>
    </source>
</evidence>
<dbReference type="OrthoDB" id="5576752at2759"/>
<comment type="subcellular location">
    <subcellularLocation>
        <location evidence="1 11">Mitochondrion inner membrane</location>
        <topology evidence="1 11">Single-pass membrane protein</topology>
    </subcellularLocation>
</comment>
<dbReference type="EMBL" id="BLJY01000014">
    <property type="protein sequence ID" value="GFF21209.1"/>
    <property type="molecule type" value="Genomic_DNA"/>
</dbReference>
<dbReference type="AlphaFoldDB" id="A0A5M3Z336"/>
<evidence type="ECO:0000256" key="8">
    <source>
        <dbReference type="ARBA" id="ARBA00023186"/>
    </source>
</evidence>
<evidence type="ECO:0000256" key="3">
    <source>
        <dbReference type="ARBA" id="ARBA00022692"/>
    </source>
</evidence>
<organism evidence="12 13">
    <name type="scientific">Aspergillus terreus</name>
    <dbReference type="NCBI Taxonomy" id="33178"/>
    <lineage>
        <taxon>Eukaryota</taxon>
        <taxon>Fungi</taxon>
        <taxon>Dikarya</taxon>
        <taxon>Ascomycota</taxon>
        <taxon>Pezizomycotina</taxon>
        <taxon>Eurotiomycetes</taxon>
        <taxon>Eurotiomycetidae</taxon>
        <taxon>Eurotiales</taxon>
        <taxon>Aspergillaceae</taxon>
        <taxon>Aspergillus</taxon>
        <taxon>Aspergillus subgen. Circumdati</taxon>
    </lineage>
</organism>
<keyword evidence="5" id="KW-1133">Transmembrane helix</keyword>
<dbReference type="GO" id="GO:0034551">
    <property type="term" value="P:mitochondrial respiratory chain complex III assembly"/>
    <property type="evidence" value="ECO:0007669"/>
    <property type="project" value="TreeGrafter"/>
</dbReference>
<dbReference type="InterPro" id="IPR012420">
    <property type="entry name" value="Cbp4"/>
</dbReference>
<evidence type="ECO:0000256" key="6">
    <source>
        <dbReference type="ARBA" id="ARBA00023128"/>
    </source>
</evidence>
<keyword evidence="13" id="KW-1185">Reference proteome</keyword>
<evidence type="ECO:0000256" key="10">
    <source>
        <dbReference type="ARBA" id="ARBA00031521"/>
    </source>
</evidence>
<name>A0A5M3Z336_ASPTE</name>
<dbReference type="Pfam" id="PF07960">
    <property type="entry name" value="CBP4"/>
    <property type="match status" value="1"/>
</dbReference>
<evidence type="ECO:0000256" key="4">
    <source>
        <dbReference type="ARBA" id="ARBA00022792"/>
    </source>
</evidence>
<evidence type="ECO:0000256" key="5">
    <source>
        <dbReference type="ARBA" id="ARBA00022989"/>
    </source>
</evidence>
<keyword evidence="8 11" id="KW-0143">Chaperone</keyword>
<comment type="caution">
    <text evidence="12">The sequence shown here is derived from an EMBL/GenBank/DDBJ whole genome shotgun (WGS) entry which is preliminary data.</text>
</comment>
<dbReference type="VEuPathDB" id="FungiDB:ATEG_07157"/>
<sequence length="176" mass="20308">MSRAGTWLKMLGAGIVICVGGPAFVQSIRPTDEELFKRYNPELQRRSLEEGDRRAQEFDDYVNRLKQWSKSDKSIWYAAQEQQEQKRSEAEALRNQAKDEARAQREEMRKELLVTETRRQDIETAVRRSFNKWVVVLAGFDGFPYTSVDVNIIGWAVRDHSLFQGSTEGVDVCTTT</sequence>
<evidence type="ECO:0000313" key="12">
    <source>
        <dbReference type="EMBL" id="GFF21209.1"/>
    </source>
</evidence>
<keyword evidence="3" id="KW-0812">Transmembrane</keyword>
<reference evidence="12 13" key="1">
    <citation type="submission" date="2020-01" db="EMBL/GenBank/DDBJ databases">
        <title>Aspergillus terreus IFO 6365 whole genome shotgun sequence.</title>
        <authorList>
            <person name="Kanamasa S."/>
            <person name="Takahashi H."/>
        </authorList>
    </citation>
    <scope>NUCLEOTIDE SEQUENCE [LARGE SCALE GENOMIC DNA]</scope>
    <source>
        <strain evidence="12 13">IFO 6365</strain>
    </source>
</reference>
<dbReference type="GO" id="GO:0005743">
    <property type="term" value="C:mitochondrial inner membrane"/>
    <property type="evidence" value="ECO:0007669"/>
    <property type="project" value="UniProtKB-SubCell"/>
</dbReference>
<dbReference type="PANTHER" id="PTHR28202">
    <property type="entry name" value="ASSEMBLY FACTOR CBP4"/>
    <property type="match status" value="1"/>
</dbReference>